<feature type="domain" description="F-box" evidence="3">
    <location>
        <begin position="89"/>
        <end position="135"/>
    </location>
</feature>
<dbReference type="PANTHER" id="PTHR20995">
    <property type="entry name" value="F-BOX/WD REPEAT-CONTAINING PROTEIN 5"/>
    <property type="match status" value="1"/>
</dbReference>
<feature type="compositionally biased region" description="Low complexity" evidence="2">
    <location>
        <begin position="9"/>
        <end position="19"/>
    </location>
</feature>
<dbReference type="OrthoDB" id="192402at2759"/>
<dbReference type="InterPro" id="IPR036047">
    <property type="entry name" value="F-box-like_dom_sf"/>
</dbReference>
<dbReference type="InterPro" id="IPR042508">
    <property type="entry name" value="FBXW5"/>
</dbReference>
<evidence type="ECO:0000313" key="4">
    <source>
        <dbReference type="Proteomes" id="UP000694843"/>
    </source>
</evidence>
<dbReference type="PANTHER" id="PTHR20995:SF17">
    <property type="entry name" value="F-BOX_WD REPEAT-CONTAINING PROTEIN 5"/>
    <property type="match status" value="1"/>
</dbReference>
<evidence type="ECO:0000256" key="1">
    <source>
        <dbReference type="PROSITE-ProRule" id="PRU00221"/>
    </source>
</evidence>
<dbReference type="Gene3D" id="1.20.1280.50">
    <property type="match status" value="1"/>
</dbReference>
<evidence type="ECO:0000259" key="3">
    <source>
        <dbReference type="PROSITE" id="PS50181"/>
    </source>
</evidence>
<accession>A0A8B7NVE7</accession>
<dbReference type="SMART" id="SM00256">
    <property type="entry name" value="FBOX"/>
    <property type="match status" value="1"/>
</dbReference>
<dbReference type="Pfam" id="PF12937">
    <property type="entry name" value="F-box-like"/>
    <property type="match status" value="1"/>
</dbReference>
<dbReference type="InterPro" id="IPR001680">
    <property type="entry name" value="WD40_rpt"/>
</dbReference>
<dbReference type="SUPFAM" id="SSF50978">
    <property type="entry name" value="WD40 repeat-like"/>
    <property type="match status" value="1"/>
</dbReference>
<dbReference type="RefSeq" id="XP_018017695.1">
    <property type="nucleotide sequence ID" value="XM_018162206.2"/>
</dbReference>
<feature type="region of interest" description="Disordered" evidence="2">
    <location>
        <begin position="1"/>
        <end position="25"/>
    </location>
</feature>
<dbReference type="SUPFAM" id="SSF81383">
    <property type="entry name" value="F-box domain"/>
    <property type="match status" value="1"/>
</dbReference>
<dbReference type="AlphaFoldDB" id="A0A8B7NVE7"/>
<dbReference type="GeneID" id="108674266"/>
<proteinExistence type="predicted"/>
<dbReference type="InterPro" id="IPR015943">
    <property type="entry name" value="WD40/YVTN_repeat-like_dom_sf"/>
</dbReference>
<dbReference type="PROSITE" id="PS50082">
    <property type="entry name" value="WD_REPEATS_2"/>
    <property type="match status" value="1"/>
</dbReference>
<name>A0A8B7NVE7_HYAAZ</name>
<dbReference type="Gene3D" id="2.130.10.10">
    <property type="entry name" value="YVTN repeat-like/Quinoprotein amine dehydrogenase"/>
    <property type="match status" value="2"/>
</dbReference>
<dbReference type="OMA" id="NPRDSEM"/>
<evidence type="ECO:0000313" key="5">
    <source>
        <dbReference type="RefSeq" id="XP_018017695.1"/>
    </source>
</evidence>
<gene>
    <name evidence="5" type="primary">LOC108674266</name>
</gene>
<dbReference type="KEGG" id="hazt:108674266"/>
<dbReference type="GO" id="GO:0019005">
    <property type="term" value="C:SCF ubiquitin ligase complex"/>
    <property type="evidence" value="ECO:0007669"/>
    <property type="project" value="InterPro"/>
</dbReference>
<evidence type="ECO:0000256" key="2">
    <source>
        <dbReference type="SAM" id="MobiDB-lite"/>
    </source>
</evidence>
<dbReference type="Pfam" id="PF00400">
    <property type="entry name" value="WD40"/>
    <property type="match status" value="2"/>
</dbReference>
<sequence length="656" mass="74034">MSSKDGFKSSPGKLSSSSSNTYDHGVQHNLSARTHASSSDWRANRVRLGVPSAQSSEYALPGLSTNYSSRLIRSGGIFVTSRSRFKVDMGPWHELPEDILLKIFGDLAVYDLGSAARVCKHWNNVASSDYLWKKLFQTKFKLDPSIPMYTRAEKGWRGEYVRLVDEAPVMRCEVLKDHRSYVLHAAFSNSGLFFATCSFDAQVIVWTSDYPCRMVYQADLQRKYNWKFACYSQFNSSDTLLMVSGAYFGTGPFLTSGEVVIFDLEDDFRLLSRTKNRPYDLYGAWITDEYLVTGELKWLQNMHSTSTLLLIRSTQEVGSEHVPILSTLLKLFNKNSACARSLQVAYAPESGPPAEKKKITASKEPTGSGNIVYRPEYFTAEQQQWQTECEAEAAGDEAGLEKPLPLPQSLDNCQERLLIFTTGDKTFTPHQIGVIKVRPEMPERVEVQHDIQELLRRQKNIRRLVQEQPDVDIAQYESVQQLCHPIDHTIELDGNAVGMALSPDHRFLYVNSHPWPNGLPHYRPVTPVSAPSIAQHVNTHVFDLATFTEVGSLVQLDADYISSDESYYIFPSVSHHYFASGGSKFGQLWDRHYGFCLARLTHDDAVSCAVLSAVRPDICITVSDDKTVKIWRSRRAVRKHRIARAKPAEILLPSAH</sequence>
<dbReference type="GO" id="GO:0080008">
    <property type="term" value="C:Cul4-RING E3 ubiquitin ligase complex"/>
    <property type="evidence" value="ECO:0007669"/>
    <property type="project" value="InterPro"/>
</dbReference>
<dbReference type="CTD" id="33854"/>
<dbReference type="Proteomes" id="UP000694843">
    <property type="component" value="Unplaced"/>
</dbReference>
<dbReference type="InterPro" id="IPR001810">
    <property type="entry name" value="F-box_dom"/>
</dbReference>
<reference evidence="5" key="1">
    <citation type="submission" date="2025-08" db="UniProtKB">
        <authorList>
            <consortium name="RefSeq"/>
        </authorList>
    </citation>
    <scope>IDENTIFICATION</scope>
    <source>
        <tissue evidence="5">Whole organism</tissue>
    </source>
</reference>
<protein>
    <submittedName>
        <fullName evidence="5">F-box/WD repeat-containing protein 5</fullName>
    </submittedName>
</protein>
<feature type="repeat" description="WD" evidence="1">
    <location>
        <begin position="175"/>
        <end position="206"/>
    </location>
</feature>
<dbReference type="GO" id="GO:0016567">
    <property type="term" value="P:protein ubiquitination"/>
    <property type="evidence" value="ECO:0007669"/>
    <property type="project" value="InterPro"/>
</dbReference>
<dbReference type="InterPro" id="IPR036322">
    <property type="entry name" value="WD40_repeat_dom_sf"/>
</dbReference>
<organism evidence="4 5">
    <name type="scientific">Hyalella azteca</name>
    <name type="common">Amphipod</name>
    <dbReference type="NCBI Taxonomy" id="294128"/>
    <lineage>
        <taxon>Eukaryota</taxon>
        <taxon>Metazoa</taxon>
        <taxon>Ecdysozoa</taxon>
        <taxon>Arthropoda</taxon>
        <taxon>Crustacea</taxon>
        <taxon>Multicrustacea</taxon>
        <taxon>Malacostraca</taxon>
        <taxon>Eumalacostraca</taxon>
        <taxon>Peracarida</taxon>
        <taxon>Amphipoda</taxon>
        <taxon>Senticaudata</taxon>
        <taxon>Talitrida</taxon>
        <taxon>Talitroidea</taxon>
        <taxon>Hyalellidae</taxon>
        <taxon>Hyalella</taxon>
    </lineage>
</organism>
<keyword evidence="1" id="KW-0853">WD repeat</keyword>
<keyword evidence="4" id="KW-1185">Reference proteome</keyword>
<dbReference type="SMART" id="SM00320">
    <property type="entry name" value="WD40"/>
    <property type="match status" value="2"/>
</dbReference>
<dbReference type="PROSITE" id="PS50181">
    <property type="entry name" value="FBOX"/>
    <property type="match status" value="1"/>
</dbReference>